<reference evidence="1" key="1">
    <citation type="submission" date="2018-10" db="EMBL/GenBank/DDBJ databases">
        <title>Hidden diversity of soil giant viruses.</title>
        <authorList>
            <person name="Schulz F."/>
            <person name="Alteio L."/>
            <person name="Goudeau D."/>
            <person name="Ryan E.M."/>
            <person name="Malmstrom R.R."/>
            <person name="Blanchard J."/>
            <person name="Woyke T."/>
        </authorList>
    </citation>
    <scope>NUCLEOTIDE SEQUENCE</scope>
    <source>
        <strain evidence="1">SAV1</strain>
    </source>
</reference>
<dbReference type="EMBL" id="MK072457">
    <property type="protein sequence ID" value="AYV85521.1"/>
    <property type="molecule type" value="Genomic_DNA"/>
</dbReference>
<organism evidence="1">
    <name type="scientific">Satyrvirus sp</name>
    <dbReference type="NCBI Taxonomy" id="2487771"/>
    <lineage>
        <taxon>Viruses</taxon>
        <taxon>Varidnaviria</taxon>
        <taxon>Bamfordvirae</taxon>
        <taxon>Nucleocytoviricota</taxon>
        <taxon>Megaviricetes</taxon>
        <taxon>Imitervirales</taxon>
        <taxon>Mimiviridae</taxon>
        <taxon>Megamimivirinae</taxon>
    </lineage>
</organism>
<proteinExistence type="predicted"/>
<gene>
    <name evidence="1" type="ORF">Satyrvirus21_5</name>
</gene>
<protein>
    <submittedName>
        <fullName evidence="1">Uncharacterized protein</fullName>
    </submittedName>
</protein>
<evidence type="ECO:0000313" key="1">
    <source>
        <dbReference type="EMBL" id="AYV85521.1"/>
    </source>
</evidence>
<name>A0A3G5AGU6_9VIRU</name>
<sequence length="127" mass="14770">MGPLLLAFIVPIFSLCDLGFEDPAMSSQENICERIHTTIDYWKKSEQDGPPISVTYDMKNSLWLFDSCKATFKDSTHMKLNIFRFMMQMNFPFDNVRAKCLGPCEWWFTIGEVSAEVKFIVRFHSIP</sequence>
<accession>A0A3G5AGU6</accession>